<evidence type="ECO:0000313" key="1">
    <source>
        <dbReference type="EMBL" id="MBS9523179.1"/>
    </source>
</evidence>
<dbReference type="Proteomes" id="UP001319104">
    <property type="component" value="Unassembled WGS sequence"/>
</dbReference>
<dbReference type="AlphaFoldDB" id="A0AAP2CGH7"/>
<sequence>MNKLALYIVVITALLLTACQEEVFIELDSQPDIPVIEAIWTDAPGLNQVTISYSKDYYNLDENQVERDAEVFIRDEETEQIFPFRFVPQIGAYLPINNQTARIGPEYSLHVLMNGRHFYSKGRVLPPPTLDSIAVNYREERLFREEGYYLTLYGDIPFETENNYRIRIVRNDTLLNRRNDYLLFDDTFGTQILNRGFELNGYAFKENDRVRLELFRLNRDAYDYLNELVGLLFNDGGLFSPPPQNPTSNIRELNENGEVLGYFKCSSVLSSIITIGGAEN</sequence>
<organism evidence="1 2">
    <name type="scientific">Litoribacter ruber</name>
    <dbReference type="NCBI Taxonomy" id="702568"/>
    <lineage>
        <taxon>Bacteria</taxon>
        <taxon>Pseudomonadati</taxon>
        <taxon>Bacteroidota</taxon>
        <taxon>Cytophagia</taxon>
        <taxon>Cytophagales</taxon>
        <taxon>Cyclobacteriaceae</taxon>
        <taxon>Litoribacter</taxon>
    </lineage>
</organism>
<gene>
    <name evidence="1" type="ORF">KI659_04025</name>
</gene>
<proteinExistence type="predicted"/>
<name>A0AAP2CGH7_9BACT</name>
<dbReference type="EMBL" id="JAHCMY010000001">
    <property type="protein sequence ID" value="MBS9523179.1"/>
    <property type="molecule type" value="Genomic_DNA"/>
</dbReference>
<evidence type="ECO:0000313" key="2">
    <source>
        <dbReference type="Proteomes" id="UP001319104"/>
    </source>
</evidence>
<keyword evidence="2" id="KW-1185">Reference proteome</keyword>
<dbReference type="Pfam" id="PF14054">
    <property type="entry name" value="DUF4249"/>
    <property type="match status" value="1"/>
</dbReference>
<comment type="caution">
    <text evidence="1">The sequence shown here is derived from an EMBL/GenBank/DDBJ whole genome shotgun (WGS) entry which is preliminary data.</text>
</comment>
<protein>
    <submittedName>
        <fullName evidence="1">DUF4249 domain-containing protein</fullName>
    </submittedName>
</protein>
<dbReference type="RefSeq" id="WP_213944041.1">
    <property type="nucleotide sequence ID" value="NZ_JAHCMY010000001.1"/>
</dbReference>
<reference evidence="1 2" key="1">
    <citation type="submission" date="2021-05" db="EMBL/GenBank/DDBJ databases">
        <authorList>
            <person name="Zhang Z.D."/>
            <person name="Osman G."/>
        </authorList>
    </citation>
    <scope>NUCLEOTIDE SEQUENCE [LARGE SCALE GENOMIC DNA]</scope>
    <source>
        <strain evidence="1 2">KCTC 32217</strain>
    </source>
</reference>
<accession>A0AAP2CGH7</accession>
<dbReference type="PROSITE" id="PS51257">
    <property type="entry name" value="PROKAR_LIPOPROTEIN"/>
    <property type="match status" value="1"/>
</dbReference>
<dbReference type="InterPro" id="IPR025345">
    <property type="entry name" value="DUF4249"/>
</dbReference>